<protein>
    <submittedName>
        <fullName evidence="1">Uncharacterized protein</fullName>
    </submittedName>
</protein>
<dbReference type="AlphaFoldDB" id="A0AAP0KKV2"/>
<accession>A0AAP0KKV2</accession>
<proteinExistence type="predicted"/>
<keyword evidence="2" id="KW-1185">Reference proteome</keyword>
<organism evidence="1 2">
    <name type="scientific">Stephania japonica</name>
    <dbReference type="NCBI Taxonomy" id="461633"/>
    <lineage>
        <taxon>Eukaryota</taxon>
        <taxon>Viridiplantae</taxon>
        <taxon>Streptophyta</taxon>
        <taxon>Embryophyta</taxon>
        <taxon>Tracheophyta</taxon>
        <taxon>Spermatophyta</taxon>
        <taxon>Magnoliopsida</taxon>
        <taxon>Ranunculales</taxon>
        <taxon>Menispermaceae</taxon>
        <taxon>Menispermoideae</taxon>
        <taxon>Cissampelideae</taxon>
        <taxon>Stephania</taxon>
    </lineage>
</organism>
<reference evidence="1 2" key="1">
    <citation type="submission" date="2024-01" db="EMBL/GenBank/DDBJ databases">
        <title>Genome assemblies of Stephania.</title>
        <authorList>
            <person name="Yang L."/>
        </authorList>
    </citation>
    <scope>NUCLEOTIDE SEQUENCE [LARGE SCALE GENOMIC DNA]</scope>
    <source>
        <strain evidence="1">QJT</strain>
        <tissue evidence="1">Leaf</tissue>
    </source>
</reference>
<dbReference type="Proteomes" id="UP001417504">
    <property type="component" value="Unassembled WGS sequence"/>
</dbReference>
<comment type="caution">
    <text evidence="1">The sequence shown here is derived from an EMBL/GenBank/DDBJ whole genome shotgun (WGS) entry which is preliminary data.</text>
</comment>
<evidence type="ECO:0000313" key="2">
    <source>
        <dbReference type="Proteomes" id="UP001417504"/>
    </source>
</evidence>
<gene>
    <name evidence="1" type="ORF">Sjap_000662</name>
</gene>
<name>A0AAP0KKV2_9MAGN</name>
<sequence length="71" mass="8074">MWQVFPVHEQGKWEATGRPRNFWDRHSLDETTFVLVPLFRGHNGHCVSTSYCTNSKVDDSVTGSLPISSSH</sequence>
<evidence type="ECO:0000313" key="1">
    <source>
        <dbReference type="EMBL" id="KAK9153182.1"/>
    </source>
</evidence>
<dbReference type="EMBL" id="JBBNAE010000001">
    <property type="protein sequence ID" value="KAK9153182.1"/>
    <property type="molecule type" value="Genomic_DNA"/>
</dbReference>